<reference evidence="1 2" key="1">
    <citation type="submission" date="2019-12" db="EMBL/GenBank/DDBJ databases">
        <authorList>
            <person name="Kun Z."/>
        </authorList>
    </citation>
    <scope>NUCLEOTIDE SEQUENCE [LARGE SCALE GENOMIC DNA]</scope>
    <source>
        <strain evidence="1 2">YIM 123512</strain>
    </source>
</reference>
<sequence>MSSAQSFRIRSVQTGPALRIVDPGLHPRHPRQVAHRAFMAPLSTTWFAEGEVEDVLGYLLPLLGLTAERLRRTRSGFSTSADRSVLLVGLEQDRFASITAVGSHGGSGRIDVAVARENDERRRRLLGGDDPGHPTVTARVRRGVVESVSAGSTDWFVRYVAGAEVAALDGR</sequence>
<protein>
    <submittedName>
        <fullName evidence="1">Uncharacterized protein</fullName>
    </submittedName>
</protein>
<accession>A0A6L7ETW0</accession>
<evidence type="ECO:0000313" key="1">
    <source>
        <dbReference type="EMBL" id="MXG89086.1"/>
    </source>
</evidence>
<evidence type="ECO:0000313" key="2">
    <source>
        <dbReference type="Proteomes" id="UP000473325"/>
    </source>
</evidence>
<dbReference type="RefSeq" id="WP_160876172.1">
    <property type="nucleotide sequence ID" value="NZ_WUEK01000003.1"/>
</dbReference>
<dbReference type="EMBL" id="WUEK01000003">
    <property type="protein sequence ID" value="MXG89086.1"/>
    <property type="molecule type" value="Genomic_DNA"/>
</dbReference>
<keyword evidence="2" id="KW-1185">Reference proteome</keyword>
<organism evidence="1 2">
    <name type="scientific">Nocardioides flavescens</name>
    <dbReference type="NCBI Taxonomy" id="2691959"/>
    <lineage>
        <taxon>Bacteria</taxon>
        <taxon>Bacillati</taxon>
        <taxon>Actinomycetota</taxon>
        <taxon>Actinomycetes</taxon>
        <taxon>Propionibacteriales</taxon>
        <taxon>Nocardioidaceae</taxon>
        <taxon>Nocardioides</taxon>
    </lineage>
</organism>
<dbReference type="AlphaFoldDB" id="A0A6L7ETW0"/>
<gene>
    <name evidence="1" type="ORF">GRQ65_05930</name>
</gene>
<name>A0A6L7ETW0_9ACTN</name>
<proteinExistence type="predicted"/>
<comment type="caution">
    <text evidence="1">The sequence shown here is derived from an EMBL/GenBank/DDBJ whole genome shotgun (WGS) entry which is preliminary data.</text>
</comment>
<dbReference type="Proteomes" id="UP000473325">
    <property type="component" value="Unassembled WGS sequence"/>
</dbReference>